<keyword evidence="6" id="KW-0966">Cell projection</keyword>
<feature type="domain" description="Calponin-homology (CH)" evidence="5">
    <location>
        <begin position="1"/>
        <end position="105"/>
    </location>
</feature>
<dbReference type="GO" id="GO:0005737">
    <property type="term" value="C:cytoplasm"/>
    <property type="evidence" value="ECO:0007669"/>
    <property type="project" value="UniProtKB-ARBA"/>
</dbReference>
<feature type="compositionally biased region" description="Acidic residues" evidence="4">
    <location>
        <begin position="653"/>
        <end position="662"/>
    </location>
</feature>
<dbReference type="Pfam" id="PF00406">
    <property type="entry name" value="ADK"/>
    <property type="match status" value="1"/>
</dbReference>
<keyword evidence="2" id="KW-0547">Nucleotide-binding</keyword>
<dbReference type="Pfam" id="PF06294">
    <property type="entry name" value="CH_2"/>
    <property type="match status" value="1"/>
</dbReference>
<dbReference type="InterPro" id="IPR000850">
    <property type="entry name" value="Adenylat/UMP-CMP_kin"/>
</dbReference>
<feature type="compositionally biased region" description="Basic and acidic residues" evidence="4">
    <location>
        <begin position="987"/>
        <end position="1005"/>
    </location>
</feature>
<feature type="compositionally biased region" description="Basic residues" evidence="4">
    <location>
        <begin position="1389"/>
        <end position="1399"/>
    </location>
</feature>
<evidence type="ECO:0000256" key="3">
    <source>
        <dbReference type="ARBA" id="ARBA00022777"/>
    </source>
</evidence>
<dbReference type="InterPro" id="IPR027417">
    <property type="entry name" value="P-loop_NTPase"/>
</dbReference>
<dbReference type="OrthoDB" id="62528at2759"/>
<feature type="compositionally biased region" description="Basic and acidic residues" evidence="4">
    <location>
        <begin position="1299"/>
        <end position="1308"/>
    </location>
</feature>
<dbReference type="Gene3D" id="3.40.50.300">
    <property type="entry name" value="P-loop containing nucleotide triphosphate hydrolases"/>
    <property type="match status" value="1"/>
</dbReference>
<feature type="region of interest" description="Disordered" evidence="4">
    <location>
        <begin position="764"/>
        <end position="792"/>
    </location>
</feature>
<dbReference type="EMBL" id="REGN01009564">
    <property type="protein sequence ID" value="RNA00884.1"/>
    <property type="molecule type" value="Genomic_DNA"/>
</dbReference>
<dbReference type="PANTHER" id="PTHR14919:SF0">
    <property type="entry name" value="SPERM FLAGELLAR PROTEIN 2"/>
    <property type="match status" value="1"/>
</dbReference>
<dbReference type="PROSITE" id="PS50021">
    <property type="entry name" value="CH"/>
    <property type="match status" value="1"/>
</dbReference>
<protein>
    <submittedName>
        <fullName evidence="6">Sperm flagellar 2 isoform X4</fullName>
    </submittedName>
</protein>
<evidence type="ECO:0000256" key="4">
    <source>
        <dbReference type="SAM" id="MobiDB-lite"/>
    </source>
</evidence>
<feature type="compositionally biased region" description="Basic and acidic residues" evidence="4">
    <location>
        <begin position="630"/>
        <end position="645"/>
    </location>
</feature>
<keyword evidence="3" id="KW-0418">Kinase</keyword>
<gene>
    <name evidence="6" type="ORF">BpHYR1_038495</name>
</gene>
<reference evidence="6 7" key="1">
    <citation type="journal article" date="2018" name="Sci. Rep.">
        <title>Genomic signatures of local adaptation to the degree of environmental predictability in rotifers.</title>
        <authorList>
            <person name="Franch-Gras L."/>
            <person name="Hahn C."/>
            <person name="Garcia-Roger E.M."/>
            <person name="Carmona M.J."/>
            <person name="Serra M."/>
            <person name="Gomez A."/>
        </authorList>
    </citation>
    <scope>NUCLEOTIDE SEQUENCE [LARGE SCALE GENOMIC DNA]</scope>
    <source>
        <strain evidence="6">HYR1</strain>
    </source>
</reference>
<proteinExistence type="predicted"/>
<name>A0A3M7PPG1_BRAPC</name>
<dbReference type="InterPro" id="IPR001715">
    <property type="entry name" value="CH_dom"/>
</dbReference>
<keyword evidence="6" id="KW-0282">Flagellum</keyword>
<dbReference type="Pfam" id="PF24082">
    <property type="entry name" value="SPEF2_C"/>
    <property type="match status" value="1"/>
</dbReference>
<dbReference type="InterPro" id="IPR036872">
    <property type="entry name" value="CH_dom_sf"/>
</dbReference>
<dbReference type="InterPro" id="IPR010441">
    <property type="entry name" value="CH_2"/>
</dbReference>
<feature type="compositionally biased region" description="Basic and acidic residues" evidence="4">
    <location>
        <begin position="1241"/>
        <end position="1253"/>
    </location>
</feature>
<feature type="region of interest" description="Disordered" evidence="4">
    <location>
        <begin position="630"/>
        <end position="691"/>
    </location>
</feature>
<evidence type="ECO:0000256" key="2">
    <source>
        <dbReference type="ARBA" id="ARBA00022741"/>
    </source>
</evidence>
<feature type="non-terminal residue" evidence="6">
    <location>
        <position position="1719"/>
    </location>
</feature>
<dbReference type="InterPro" id="IPR056199">
    <property type="entry name" value="SPEF2_C"/>
</dbReference>
<dbReference type="STRING" id="10195.A0A3M7PPG1"/>
<feature type="compositionally biased region" description="Low complexity" evidence="4">
    <location>
        <begin position="1276"/>
        <end position="1294"/>
    </location>
</feature>
<feature type="compositionally biased region" description="Basic and acidic residues" evidence="4">
    <location>
        <begin position="663"/>
        <end position="691"/>
    </location>
</feature>
<feature type="compositionally biased region" description="Basic and acidic residues" evidence="4">
    <location>
        <begin position="1400"/>
        <end position="1416"/>
    </location>
</feature>
<dbReference type="CDD" id="cd01428">
    <property type="entry name" value="ADK"/>
    <property type="match status" value="1"/>
</dbReference>
<dbReference type="GO" id="GO:0019205">
    <property type="term" value="F:nucleobase-containing compound kinase activity"/>
    <property type="evidence" value="ECO:0007669"/>
    <property type="project" value="InterPro"/>
</dbReference>
<feature type="region of interest" description="Disordered" evidence="4">
    <location>
        <begin position="1204"/>
        <end position="1348"/>
    </location>
</feature>
<evidence type="ECO:0000313" key="6">
    <source>
        <dbReference type="EMBL" id="RNA00884.1"/>
    </source>
</evidence>
<keyword evidence="6" id="KW-0969">Cilium</keyword>
<evidence type="ECO:0000259" key="5">
    <source>
        <dbReference type="PROSITE" id="PS50021"/>
    </source>
</evidence>
<feature type="region of interest" description="Disordered" evidence="4">
    <location>
        <begin position="965"/>
        <end position="1037"/>
    </location>
</feature>
<dbReference type="Proteomes" id="UP000276133">
    <property type="component" value="Unassembled WGS sequence"/>
</dbReference>
<feature type="region of interest" description="Disordered" evidence="4">
    <location>
        <begin position="1377"/>
        <end position="1454"/>
    </location>
</feature>
<dbReference type="InterPro" id="IPR054517">
    <property type="entry name" value="SPEF2_D5"/>
</dbReference>
<feature type="compositionally biased region" description="Basic and acidic residues" evidence="4">
    <location>
        <begin position="1443"/>
        <end position="1454"/>
    </location>
</feature>
<organism evidence="6 7">
    <name type="scientific">Brachionus plicatilis</name>
    <name type="common">Marine rotifer</name>
    <name type="synonym">Brachionus muelleri</name>
    <dbReference type="NCBI Taxonomy" id="10195"/>
    <lineage>
        <taxon>Eukaryota</taxon>
        <taxon>Metazoa</taxon>
        <taxon>Spiralia</taxon>
        <taxon>Gnathifera</taxon>
        <taxon>Rotifera</taxon>
        <taxon>Eurotatoria</taxon>
        <taxon>Monogononta</taxon>
        <taxon>Pseudotrocha</taxon>
        <taxon>Ploima</taxon>
        <taxon>Brachionidae</taxon>
        <taxon>Brachionus</taxon>
    </lineage>
</organism>
<dbReference type="Pfam" id="PF22946">
    <property type="entry name" value="SPEF2_D5"/>
    <property type="match status" value="1"/>
</dbReference>
<dbReference type="GO" id="GO:0005524">
    <property type="term" value="F:ATP binding"/>
    <property type="evidence" value="ECO:0007669"/>
    <property type="project" value="InterPro"/>
</dbReference>
<sequence>MTEILCRWLNEDVNLSQRIEPQNLAEKFSNGFLLGEILHKHGLQDDFEFFSQNKHANSKLNNFMRLQPTINLLEINFNTNIAREIMQEKHTTATQLLYQMYIALTNKERRNLTGAAMETMRPAAPVKLEQHESKIYQKNLKAKTPRQTDLNLEMLRARYDKFKVEKEQDEFHTKFKQEENLKAEQQNKRAYLLNKSKEFRQQQAEILARIKAAVVQIPRTPQKFKKEAVLERIKLFERNEGEKALKEIESFEKRFKSKYRDQPESDITIVNIEESRGYDDANEAQNALDPIELINPKSNDDYISKIRNRLQEDAHARKEREKRRRKVLVDQLKANEALEESRREESLVAHLLRQSQFERRIAAELLHARHEKDVIRENRIANEREILERREKEFQDALDRERELARLAKLDYIDQAKKDKEIYDLMAAERAETKYKKRYEMCSDILNQILDFSFKIGEYRELTNNYIPPKIWRDWLSMFHAGKPFYPKEQKVDQKELEKVFNTDTALMTDDTHDLLDQCDFNEYKEMMGEWELDEKLENVDNENKIVGHIIHRLYDLCYPEKPGAPKPLFPNFPLKAALLGKPFAGKTSALKLVQQITGIHVLYPQELVDEAIEEYKKNPNIEEAEVEIKTEPEVKPETIEEKPAAKPGETVDATENEDFDDLESKSKKSKKSEKETAEPPPVKKEEEKQFVYDQNRSDLMLRRLGQLALQSLKDGEPVPDEIIVHILAEKIKTLSQDKGFIIDGFPNTIQQAKILEKALTGFDEDNQVPAKPKPDSVLAPNPKPNPPKPKHKSGLDLIVYFDLPDEIVLKRSVGRFYGTISERLYHLQFNTPPEGSYTGLNKTETIEPVKDQSNDMEQIQHRITIFETEWSTIKKFYDNYSYVVQVETNSEMDRAYLCDEIQNQLNEFNLMRERKLKQELEAKLAMENLVNKKKAEEEEAKLAKKKEEEAKAAEVAEEEKKALEAKKVEEASQKGSAKAKKGAKSKSPEKSKSPKGSKKSESPKAKSKKSSKPSTPVNAEPVIELPKDETPQPGTNDYVYVGEKVDTRMAKILCDHWDVVENSYISNSKFVFRKVRKEREQIIRYFHSVKTDFEQFLKRPDTKQIELESFIKEYNKIADDMRDDEEVKAELHQRVEDIKEHLWNICDNKKLEAEKEREQIMNNGWLPDKIGFLNNHYITLMQAELDKFQDTSRMLKDYYKTMQTPMPDEWPKENPRLPLIDLKNPEDEMVVSQSFDSQESNEKSSNEADSDGKQTPNKSPRNKSPRNKSPKSPKSKSPVNKKSTQAPVQQQPVKKGKKTPDADERKKIPLVPRRPTSQDAKDPKKSKPKVKGADDSSPTPPEDPDEKLIYDAYKTAWAYISSIVNAEVGALTAEEAPAGPVAEDPKGKKGKARTPSAKKKSDSPKGKGKGKKEEPQTDFDTFSVHSDRSLRDLDGLGVPRRRTPEFKKQEEDPTKLLKERIKKEYLAALKKEEMVFRSRLSLIKAIAYKKINELKQKGEETYKIMNDKLGDRFIREMESIKHLCNYIKYCIENKQKIKKELVLEQDEFYINNDVVVLRTPTPPPRPDPIESVTLEHFTIESLYRIFNQFKQVAPEGLVAIKTFTEIFNDLILLNYGTEILPDQWSSMTSQQVDALAKMMASGSEFIDWRHWLLAASSPWPYPTQTQLLDQLKLYRSVDKSNTGYMNKSLFLQTPLWFHLEKPMTPEDPTHPHMYDRHF</sequence>
<dbReference type="PANTHER" id="PTHR14919">
    <property type="entry name" value="KPL2-RELATED"/>
    <property type="match status" value="1"/>
</dbReference>
<feature type="compositionally biased region" description="Basic and acidic residues" evidence="4">
    <location>
        <begin position="1426"/>
        <end position="1435"/>
    </location>
</feature>
<keyword evidence="1" id="KW-0808">Transferase</keyword>
<accession>A0A3M7PPG1</accession>
<dbReference type="GO" id="GO:0006139">
    <property type="term" value="P:nucleobase-containing compound metabolic process"/>
    <property type="evidence" value="ECO:0007669"/>
    <property type="project" value="InterPro"/>
</dbReference>
<evidence type="ECO:0000313" key="7">
    <source>
        <dbReference type="Proteomes" id="UP000276133"/>
    </source>
</evidence>
<dbReference type="Gene3D" id="1.10.418.10">
    <property type="entry name" value="Calponin-like domain"/>
    <property type="match status" value="1"/>
</dbReference>
<comment type="caution">
    <text evidence="6">The sequence shown here is derived from an EMBL/GenBank/DDBJ whole genome shotgun (WGS) entry which is preliminary data.</text>
</comment>
<feature type="compositionally biased region" description="Basic residues" evidence="4">
    <location>
        <begin position="1261"/>
        <end position="1275"/>
    </location>
</feature>
<keyword evidence="7" id="KW-1185">Reference proteome</keyword>
<dbReference type="SUPFAM" id="SSF52540">
    <property type="entry name" value="P-loop containing nucleoside triphosphate hydrolases"/>
    <property type="match status" value="1"/>
</dbReference>
<dbReference type="InterPro" id="IPR052634">
    <property type="entry name" value="Sperm_flagellar-bone_growth"/>
</dbReference>
<evidence type="ECO:0000256" key="1">
    <source>
        <dbReference type="ARBA" id="ARBA00022679"/>
    </source>
</evidence>